<dbReference type="InterPro" id="IPR017853">
    <property type="entry name" value="GH"/>
</dbReference>
<dbReference type="PANTHER" id="PTHR46066:SF2">
    <property type="entry name" value="CHITINASE DOMAIN-CONTAINING PROTEIN 1"/>
    <property type="match status" value="1"/>
</dbReference>
<dbReference type="Pfam" id="PF00704">
    <property type="entry name" value="Glyco_hydro_18"/>
    <property type="match status" value="1"/>
</dbReference>
<evidence type="ECO:0000256" key="1">
    <source>
        <dbReference type="SAM" id="SignalP"/>
    </source>
</evidence>
<dbReference type="EMBL" id="FUWG01000002">
    <property type="protein sequence ID" value="SJZ29652.1"/>
    <property type="molecule type" value="Genomic_DNA"/>
</dbReference>
<dbReference type="InterPro" id="IPR001223">
    <property type="entry name" value="Glyco_hydro18_cat"/>
</dbReference>
<accession>A0A1T4JHK4</accession>
<dbReference type="Gene3D" id="3.20.20.80">
    <property type="entry name" value="Glycosidases"/>
    <property type="match status" value="1"/>
</dbReference>
<name>A0A1T4JHK4_TREPO</name>
<dbReference type="STRING" id="261392.SAMN02745149_00155"/>
<dbReference type="Proteomes" id="UP000190423">
    <property type="component" value="Unassembled WGS sequence"/>
</dbReference>
<dbReference type="GeneID" id="78315479"/>
<dbReference type="RefSeq" id="WP_078932074.1">
    <property type="nucleotide sequence ID" value="NZ_FUWG01000002.1"/>
</dbReference>
<keyword evidence="4" id="KW-1185">Reference proteome</keyword>
<keyword evidence="3" id="KW-0378">Hydrolase</keyword>
<dbReference type="AlphaFoldDB" id="A0A1T4JHK4"/>
<feature type="chain" id="PRO_5012256197" evidence="1">
    <location>
        <begin position="20"/>
        <end position="353"/>
    </location>
</feature>
<keyword evidence="1" id="KW-0732">Signal</keyword>
<protein>
    <submittedName>
        <fullName evidence="3">Glycosyl hydrolases family 18</fullName>
    </submittedName>
</protein>
<dbReference type="OrthoDB" id="9775889at2"/>
<dbReference type="PANTHER" id="PTHR46066">
    <property type="entry name" value="CHITINASE DOMAIN-CONTAINING PROTEIN 1 FAMILY MEMBER"/>
    <property type="match status" value="1"/>
</dbReference>
<dbReference type="SMART" id="SM00636">
    <property type="entry name" value="Glyco_18"/>
    <property type="match status" value="1"/>
</dbReference>
<evidence type="ECO:0000313" key="4">
    <source>
        <dbReference type="Proteomes" id="UP000190423"/>
    </source>
</evidence>
<dbReference type="SUPFAM" id="SSF51445">
    <property type="entry name" value="(Trans)glycosidases"/>
    <property type="match status" value="1"/>
</dbReference>
<gene>
    <name evidence="3" type="ORF">SAMN02745149_00155</name>
</gene>
<reference evidence="3 4" key="1">
    <citation type="submission" date="2017-02" db="EMBL/GenBank/DDBJ databases">
        <authorList>
            <person name="Peterson S.W."/>
        </authorList>
    </citation>
    <scope>NUCLEOTIDE SEQUENCE [LARGE SCALE GENOMIC DNA]</scope>
    <source>
        <strain evidence="3 4">ATCC BAA-908</strain>
    </source>
</reference>
<feature type="domain" description="GH18" evidence="2">
    <location>
        <begin position="143"/>
        <end position="353"/>
    </location>
</feature>
<feature type="signal peptide" evidence="1">
    <location>
        <begin position="1"/>
        <end position="19"/>
    </location>
</feature>
<dbReference type="GO" id="GO:0005975">
    <property type="term" value="P:carbohydrate metabolic process"/>
    <property type="evidence" value="ECO:0007669"/>
    <property type="project" value="InterPro"/>
</dbReference>
<dbReference type="GO" id="GO:0008061">
    <property type="term" value="F:chitin binding"/>
    <property type="evidence" value="ECO:0007669"/>
    <property type="project" value="InterPro"/>
</dbReference>
<evidence type="ECO:0000259" key="2">
    <source>
        <dbReference type="PROSITE" id="PS51910"/>
    </source>
</evidence>
<organism evidence="3 4">
    <name type="scientific">Treponema porcinum</name>
    <dbReference type="NCBI Taxonomy" id="261392"/>
    <lineage>
        <taxon>Bacteria</taxon>
        <taxon>Pseudomonadati</taxon>
        <taxon>Spirochaetota</taxon>
        <taxon>Spirochaetia</taxon>
        <taxon>Spirochaetales</taxon>
        <taxon>Treponemataceae</taxon>
        <taxon>Treponema</taxon>
    </lineage>
</organism>
<evidence type="ECO:0000313" key="3">
    <source>
        <dbReference type="EMBL" id="SJZ29652.1"/>
    </source>
</evidence>
<proteinExistence type="predicted"/>
<sequence>MKRFLTFLCALTACIPLCAGGKKDKKTDTFTVKTTVIKPSYRKKMPSGEPVQLSEVWGWVMQGKESELDFDFPLTDIGYFAADVDTYGKLDNIPDRNILGGFPGRVHLVLVCDSKSLTHFILDPAFGLRDRLIADILAASEPFDGIQVDYELIPGKDSDNFMTFLKLLSAGARKKGKLFSVCVPARVKTISDDTFSYPKIAELSDRVMIMAYDEHWSTSLPGPIASVSWCEKIAGYALTVIPPEKLVMGLPFYGRSWANEKTAQGWYFSGINRIIDQYDSDKVEYINDIPTVRIKMKVDVTCWFEDAYSTVQKLRLYTSRGISSAAFWRIGQEDPEIWQWITLSSADCLNSGL</sequence>
<dbReference type="PROSITE" id="PS51910">
    <property type="entry name" value="GH18_2"/>
    <property type="match status" value="1"/>
</dbReference>
<dbReference type="GO" id="GO:0016787">
    <property type="term" value="F:hydrolase activity"/>
    <property type="evidence" value="ECO:0007669"/>
    <property type="project" value="UniProtKB-KW"/>
</dbReference>
<dbReference type="InterPro" id="IPR011583">
    <property type="entry name" value="Chitinase_II/V-like_cat"/>
</dbReference>